<feature type="transmembrane region" description="Helical" evidence="7">
    <location>
        <begin position="195"/>
        <end position="212"/>
    </location>
</feature>
<organism evidence="8 9">
    <name type="scientific">Algivirga pacifica</name>
    <dbReference type="NCBI Taxonomy" id="1162670"/>
    <lineage>
        <taxon>Bacteria</taxon>
        <taxon>Pseudomonadati</taxon>
        <taxon>Bacteroidota</taxon>
        <taxon>Cytophagia</taxon>
        <taxon>Cytophagales</taxon>
        <taxon>Flammeovirgaceae</taxon>
        <taxon>Algivirga</taxon>
    </lineage>
</organism>
<evidence type="ECO:0000256" key="7">
    <source>
        <dbReference type="SAM" id="Phobius"/>
    </source>
</evidence>
<proteinExistence type="inferred from homology"/>
<gene>
    <name evidence="8" type="ORF">GCM10023331_10980</name>
</gene>
<evidence type="ECO:0000313" key="9">
    <source>
        <dbReference type="Proteomes" id="UP001500298"/>
    </source>
</evidence>
<feature type="transmembrane region" description="Helical" evidence="7">
    <location>
        <begin position="12"/>
        <end position="35"/>
    </location>
</feature>
<evidence type="ECO:0000256" key="2">
    <source>
        <dbReference type="ARBA" id="ARBA00008488"/>
    </source>
</evidence>
<evidence type="ECO:0000313" key="8">
    <source>
        <dbReference type="EMBL" id="GAA4827895.1"/>
    </source>
</evidence>
<feature type="transmembrane region" description="Helical" evidence="7">
    <location>
        <begin position="47"/>
        <end position="69"/>
    </location>
</feature>
<keyword evidence="3" id="KW-1003">Cell membrane</keyword>
<dbReference type="PANTHER" id="PTHR20855:SF3">
    <property type="entry name" value="LD03007P"/>
    <property type="match status" value="1"/>
</dbReference>
<dbReference type="Pfam" id="PF03006">
    <property type="entry name" value="HlyIII"/>
    <property type="match status" value="1"/>
</dbReference>
<accession>A0ABP9D843</accession>
<feature type="transmembrane region" description="Helical" evidence="7">
    <location>
        <begin position="81"/>
        <end position="103"/>
    </location>
</feature>
<evidence type="ECO:0000256" key="6">
    <source>
        <dbReference type="ARBA" id="ARBA00023136"/>
    </source>
</evidence>
<keyword evidence="9" id="KW-1185">Reference proteome</keyword>
<dbReference type="InterPro" id="IPR004254">
    <property type="entry name" value="AdipoR/HlyIII-related"/>
</dbReference>
<comment type="subcellular location">
    <subcellularLocation>
        <location evidence="1">Cell membrane</location>
        <topology evidence="1">Multi-pass membrane protein</topology>
    </subcellularLocation>
</comment>
<protein>
    <submittedName>
        <fullName evidence="8">Hemolysin III family protein</fullName>
    </submittedName>
</protein>
<keyword evidence="6 7" id="KW-0472">Membrane</keyword>
<evidence type="ECO:0000256" key="3">
    <source>
        <dbReference type="ARBA" id="ARBA00022475"/>
    </source>
</evidence>
<dbReference type="NCBIfam" id="TIGR01065">
    <property type="entry name" value="hlyIII"/>
    <property type="match status" value="1"/>
</dbReference>
<feature type="transmembrane region" description="Helical" evidence="7">
    <location>
        <begin position="136"/>
        <end position="152"/>
    </location>
</feature>
<feature type="transmembrane region" description="Helical" evidence="7">
    <location>
        <begin position="164"/>
        <end position="183"/>
    </location>
</feature>
<keyword evidence="5 7" id="KW-1133">Transmembrane helix</keyword>
<dbReference type="Proteomes" id="UP001500298">
    <property type="component" value="Unassembled WGS sequence"/>
</dbReference>
<sequence>MSVIKPETPREEVANAITHGMGVVLSIVGLLALLYREDPDFHSLKTASFSIFGGSMIVLYLASTCYHAFFRNPRLYRFFQLMDHSAIYVLIAGTYTPFSLVALKGEQGVVMFFSIWALAVLGVIFKLFFIGKFKKLSLMMYLGMGWLGMAYYNELMTALELEGFSLILIGGLFYTLGTIFYIWEKLPFNHAIWHLFVMGGSASLYFCIYFYVW</sequence>
<comment type="similarity">
    <text evidence="2">Belongs to the UPF0073 (Hly-III) family.</text>
</comment>
<evidence type="ECO:0000256" key="5">
    <source>
        <dbReference type="ARBA" id="ARBA00022989"/>
    </source>
</evidence>
<dbReference type="EMBL" id="BAABJX010000020">
    <property type="protein sequence ID" value="GAA4827895.1"/>
    <property type="molecule type" value="Genomic_DNA"/>
</dbReference>
<keyword evidence="4 7" id="KW-0812">Transmembrane</keyword>
<dbReference type="RefSeq" id="WP_345369894.1">
    <property type="nucleotide sequence ID" value="NZ_BAABJX010000020.1"/>
</dbReference>
<dbReference type="PANTHER" id="PTHR20855">
    <property type="entry name" value="ADIPOR/PROGESTIN RECEPTOR-RELATED"/>
    <property type="match status" value="1"/>
</dbReference>
<comment type="caution">
    <text evidence="8">The sequence shown here is derived from an EMBL/GenBank/DDBJ whole genome shotgun (WGS) entry which is preliminary data.</text>
</comment>
<evidence type="ECO:0000256" key="1">
    <source>
        <dbReference type="ARBA" id="ARBA00004651"/>
    </source>
</evidence>
<reference evidence="9" key="1">
    <citation type="journal article" date="2019" name="Int. J. Syst. Evol. Microbiol.">
        <title>The Global Catalogue of Microorganisms (GCM) 10K type strain sequencing project: providing services to taxonomists for standard genome sequencing and annotation.</title>
        <authorList>
            <consortium name="The Broad Institute Genomics Platform"/>
            <consortium name="The Broad Institute Genome Sequencing Center for Infectious Disease"/>
            <person name="Wu L."/>
            <person name="Ma J."/>
        </authorList>
    </citation>
    <scope>NUCLEOTIDE SEQUENCE [LARGE SCALE GENOMIC DNA]</scope>
    <source>
        <strain evidence="9">JCM 18326</strain>
    </source>
</reference>
<evidence type="ECO:0000256" key="4">
    <source>
        <dbReference type="ARBA" id="ARBA00022692"/>
    </source>
</evidence>
<feature type="transmembrane region" description="Helical" evidence="7">
    <location>
        <begin position="109"/>
        <end position="129"/>
    </location>
</feature>
<name>A0ABP9D843_9BACT</name>
<dbReference type="InterPro" id="IPR005744">
    <property type="entry name" value="Hy-lIII"/>
</dbReference>